<accession>Q3ATZ4</accession>
<evidence type="ECO:0000256" key="1">
    <source>
        <dbReference type="ARBA" id="ARBA00022485"/>
    </source>
</evidence>
<sequence>MTTSATHFVRHIRAEAARIGFVAIGFAAPELSPMAMQRYMEMLHDKRHGEMAYLANYTAERANPTLLLSDVKTVISVALSYNHPITYCNGFPKISRYALIDDYHTVMKSKLEELHVAIERIMGEPIAAIAAVDSAPLLEKSWAEQAGIGKVGKNSLLKIPSAGSFVFLGELLIDKEIRVTPLALPNYCGSCNACIEHCPTGALLAPSKLDATKCISYLTIELKRDFTADEAAMIGEWLFGCDICQEVCPYNRQASIVAHSAFTVREELLNVAVDDLLGLTKSSFRKLFYGTPVFRIGLRRLKRNARAVEENVRRRGKNDG</sequence>
<keyword evidence="4" id="KW-0479">Metal-binding</keyword>
<dbReference type="PROSITE" id="PS00198">
    <property type="entry name" value="4FE4S_FER_1"/>
    <property type="match status" value="1"/>
</dbReference>
<gene>
    <name evidence="10" type="ordered locus">Cag_0255</name>
</gene>
<dbReference type="Pfam" id="PF13484">
    <property type="entry name" value="Fer4_16"/>
    <property type="match status" value="1"/>
</dbReference>
<evidence type="ECO:0000256" key="5">
    <source>
        <dbReference type="ARBA" id="ARBA00022785"/>
    </source>
</evidence>
<reference evidence="10" key="1">
    <citation type="submission" date="2005-08" db="EMBL/GenBank/DDBJ databases">
        <title>Complete sequence of Chlorobium chlorochromatii CaD3.</title>
        <authorList>
            <person name="Copeland A."/>
            <person name="Lucas S."/>
            <person name="Lapidus A."/>
            <person name="Barry K."/>
            <person name="Detter J.C."/>
            <person name="Glavina T."/>
            <person name="Hammon N."/>
            <person name="Israni S."/>
            <person name="Pitluck S."/>
            <person name="Bryant D."/>
            <person name="Schmutz J."/>
            <person name="Larimer F."/>
            <person name="Land M."/>
            <person name="Kyrpides N."/>
            <person name="Ivanova N."/>
            <person name="Richardson P."/>
        </authorList>
    </citation>
    <scope>NUCLEOTIDE SEQUENCE [LARGE SCALE GENOMIC DNA]</scope>
    <source>
        <strain evidence="10">CaD3</strain>
    </source>
</reference>
<dbReference type="PROSITE" id="PS51379">
    <property type="entry name" value="4FE4S_FER_2"/>
    <property type="match status" value="1"/>
</dbReference>
<keyword evidence="5" id="KW-0671">Queuosine biosynthesis</keyword>
<keyword evidence="1" id="KW-0004">4Fe-4S</keyword>
<keyword evidence="6" id="KW-0560">Oxidoreductase</keyword>
<dbReference type="SUPFAM" id="SSF46548">
    <property type="entry name" value="alpha-helical ferredoxin"/>
    <property type="match status" value="1"/>
</dbReference>
<dbReference type="Gene3D" id="3.30.70.20">
    <property type="match status" value="1"/>
</dbReference>
<evidence type="ECO:0000256" key="3">
    <source>
        <dbReference type="ARBA" id="ARBA00022694"/>
    </source>
</evidence>
<dbReference type="OrthoDB" id="9784571at2"/>
<dbReference type="KEGG" id="cch:Cag_0255"/>
<dbReference type="PANTHER" id="PTHR30002:SF4">
    <property type="entry name" value="EPOXYQUEUOSINE REDUCTASE"/>
    <property type="match status" value="1"/>
</dbReference>
<evidence type="ECO:0000256" key="7">
    <source>
        <dbReference type="ARBA" id="ARBA00023004"/>
    </source>
</evidence>
<name>Q3ATZ4_CHLCH</name>
<evidence type="ECO:0000256" key="4">
    <source>
        <dbReference type="ARBA" id="ARBA00022723"/>
    </source>
</evidence>
<dbReference type="GO" id="GO:0008616">
    <property type="term" value="P:tRNA queuosine(34) biosynthetic process"/>
    <property type="evidence" value="ECO:0007669"/>
    <property type="project" value="UniProtKB-KW"/>
</dbReference>
<dbReference type="HOGENOM" id="CLU_030790_0_0_10"/>
<evidence type="ECO:0000256" key="8">
    <source>
        <dbReference type="ARBA" id="ARBA00023014"/>
    </source>
</evidence>
<dbReference type="AlphaFoldDB" id="Q3ATZ4"/>
<feature type="domain" description="4Fe-4S ferredoxin-type" evidence="9">
    <location>
        <begin position="179"/>
        <end position="208"/>
    </location>
</feature>
<dbReference type="InterPro" id="IPR017900">
    <property type="entry name" value="4Fe4S_Fe_S_CS"/>
</dbReference>
<organism evidence="10">
    <name type="scientific">Chlorobium chlorochromatii (strain CaD3)</name>
    <dbReference type="NCBI Taxonomy" id="340177"/>
    <lineage>
        <taxon>Bacteria</taxon>
        <taxon>Pseudomonadati</taxon>
        <taxon>Chlorobiota</taxon>
        <taxon>Chlorobiia</taxon>
        <taxon>Chlorobiales</taxon>
        <taxon>Chlorobiaceae</taxon>
        <taxon>Chlorobium/Pelodictyon group</taxon>
        <taxon>Chlorobium</taxon>
    </lineage>
</organism>
<protein>
    <submittedName>
        <fullName evidence="10">Iron-sulfur cluster-binding protein</fullName>
    </submittedName>
</protein>
<evidence type="ECO:0000313" key="10">
    <source>
        <dbReference type="EMBL" id="ABB27531.1"/>
    </source>
</evidence>
<dbReference type="InterPro" id="IPR013542">
    <property type="entry name" value="QueG_DUF1730"/>
</dbReference>
<dbReference type="InterPro" id="IPR017896">
    <property type="entry name" value="4Fe4S_Fe-S-bd"/>
</dbReference>
<dbReference type="Pfam" id="PF08331">
    <property type="entry name" value="QueG_DUF1730"/>
    <property type="match status" value="1"/>
</dbReference>
<dbReference type="GO" id="GO:0051539">
    <property type="term" value="F:4 iron, 4 sulfur cluster binding"/>
    <property type="evidence" value="ECO:0007669"/>
    <property type="project" value="UniProtKB-KW"/>
</dbReference>
<evidence type="ECO:0000256" key="6">
    <source>
        <dbReference type="ARBA" id="ARBA00023002"/>
    </source>
</evidence>
<dbReference type="GO" id="GO:0052693">
    <property type="term" value="F:epoxyqueuosine reductase activity"/>
    <property type="evidence" value="ECO:0007669"/>
    <property type="project" value="TreeGrafter"/>
</dbReference>
<keyword evidence="3" id="KW-0819">tRNA processing</keyword>
<keyword evidence="8" id="KW-0411">Iron-sulfur</keyword>
<evidence type="ECO:0000256" key="2">
    <source>
        <dbReference type="ARBA" id="ARBA00022490"/>
    </source>
</evidence>
<evidence type="ECO:0000259" key="9">
    <source>
        <dbReference type="PROSITE" id="PS51379"/>
    </source>
</evidence>
<dbReference type="EMBL" id="CP000108">
    <property type="protein sequence ID" value="ABB27531.1"/>
    <property type="molecule type" value="Genomic_DNA"/>
</dbReference>
<proteinExistence type="predicted"/>
<dbReference type="InterPro" id="IPR004453">
    <property type="entry name" value="QueG"/>
</dbReference>
<dbReference type="NCBIfam" id="TIGR00276">
    <property type="entry name" value="tRNA epoxyqueuosine(34) reductase QueG"/>
    <property type="match status" value="1"/>
</dbReference>
<dbReference type="PANTHER" id="PTHR30002">
    <property type="entry name" value="EPOXYQUEUOSINE REDUCTASE"/>
    <property type="match status" value="1"/>
</dbReference>
<keyword evidence="2" id="KW-0963">Cytoplasm</keyword>
<dbReference type="GO" id="GO:0046872">
    <property type="term" value="F:metal ion binding"/>
    <property type="evidence" value="ECO:0007669"/>
    <property type="project" value="UniProtKB-KW"/>
</dbReference>
<dbReference type="eggNOG" id="COG1600">
    <property type="taxonomic scope" value="Bacteria"/>
</dbReference>
<dbReference type="STRING" id="340177.Cag_0255"/>
<keyword evidence="7" id="KW-0408">Iron</keyword>